<accession>X1D4K2</accession>
<evidence type="ECO:0000313" key="1">
    <source>
        <dbReference type="EMBL" id="GAH00024.1"/>
    </source>
</evidence>
<reference evidence="1" key="1">
    <citation type="journal article" date="2014" name="Front. Microbiol.">
        <title>High frequency of phylogenetically diverse reductive dehalogenase-homologous genes in deep subseafloor sedimentary metagenomes.</title>
        <authorList>
            <person name="Kawai M."/>
            <person name="Futagami T."/>
            <person name="Toyoda A."/>
            <person name="Takaki Y."/>
            <person name="Nishi S."/>
            <person name="Hori S."/>
            <person name="Arai W."/>
            <person name="Tsubouchi T."/>
            <person name="Morono Y."/>
            <person name="Uchiyama I."/>
            <person name="Ito T."/>
            <person name="Fujiyama A."/>
            <person name="Inagaki F."/>
            <person name="Takami H."/>
        </authorList>
    </citation>
    <scope>NUCLEOTIDE SEQUENCE</scope>
    <source>
        <strain evidence="1">Expedition CK06-06</strain>
    </source>
</reference>
<proteinExistence type="predicted"/>
<gene>
    <name evidence="1" type="ORF">S01H4_39521</name>
</gene>
<evidence type="ECO:0008006" key="2">
    <source>
        <dbReference type="Google" id="ProtNLM"/>
    </source>
</evidence>
<dbReference type="EMBL" id="BART01021417">
    <property type="protein sequence ID" value="GAH00024.1"/>
    <property type="molecule type" value="Genomic_DNA"/>
</dbReference>
<feature type="non-terminal residue" evidence="1">
    <location>
        <position position="290"/>
    </location>
</feature>
<dbReference type="InterPro" id="IPR011049">
    <property type="entry name" value="Serralysin-like_metalloprot_C"/>
</dbReference>
<dbReference type="Gene3D" id="2.150.10.10">
    <property type="entry name" value="Serralysin-like metalloprotease, C-terminal"/>
    <property type="match status" value="1"/>
</dbReference>
<dbReference type="InterPro" id="IPR008983">
    <property type="entry name" value="Tumour_necrosis_fac-like_dom"/>
</dbReference>
<name>X1D4K2_9ZZZZ</name>
<dbReference type="Gene3D" id="2.60.120.40">
    <property type="match status" value="1"/>
</dbReference>
<dbReference type="SUPFAM" id="SSF101967">
    <property type="entry name" value="Adhesin YadA, collagen-binding domain"/>
    <property type="match status" value="1"/>
</dbReference>
<comment type="caution">
    <text evidence="1">The sequence shown here is derived from an EMBL/GenBank/DDBJ whole genome shotgun (WGS) entry which is preliminary data.</text>
</comment>
<protein>
    <recommendedName>
        <fullName evidence="2">C1q domain-containing protein</fullName>
    </recommendedName>
</protein>
<sequence>TDIFWHDIVNKNYCFGNAAGESIVATEGLGNVLIGDAAGTDITTGDYNVAVGTDALITCTTGSYNVAIGHNALKLNNADSNTALGYNALADCIGTSNLAMGSQAAGNTTTGAYNVAIGAAALLLNTSGDYNVAIGNDALGDVATTDKNTAIGASAGGLCTGAGNVFIGYAAGGQAVAVSDKLYIHNTNAVSPLIYGDFSVGNVNFPLTPAFLVFLSAIQSNVTGDNHPYNIPFDTEVFDQGGDYASPNFTAPVDGRYLLVAVVRVKDMSGTFQNLKFVTSNREYTGATQG</sequence>
<dbReference type="AlphaFoldDB" id="X1D4K2"/>
<feature type="non-terminal residue" evidence="1">
    <location>
        <position position="1"/>
    </location>
</feature>
<organism evidence="1">
    <name type="scientific">marine sediment metagenome</name>
    <dbReference type="NCBI Taxonomy" id="412755"/>
    <lineage>
        <taxon>unclassified sequences</taxon>
        <taxon>metagenomes</taxon>
        <taxon>ecological metagenomes</taxon>
    </lineage>
</organism>
<dbReference type="SUPFAM" id="SSF49842">
    <property type="entry name" value="TNF-like"/>
    <property type="match status" value="1"/>
</dbReference>